<dbReference type="AlphaFoldDB" id="A0A2A6EB35"/>
<gene>
    <name evidence="1" type="ORF">CLI71_12660</name>
</gene>
<evidence type="ECO:0008006" key="3">
    <source>
        <dbReference type="Google" id="ProtNLM"/>
    </source>
</evidence>
<proteinExistence type="predicted"/>
<name>A0A2A6EB35_PREIN</name>
<reference evidence="1 2" key="1">
    <citation type="submission" date="2017-09" db="EMBL/GenBank/DDBJ databases">
        <title>Phase variable restriction modification systems are present in the genome sequences of periodontal pathogens Prevotella intermedia, Tannerella forsythia and Porphyromonas gingivalis.</title>
        <authorList>
            <person name="Haigh R.D."/>
            <person name="Crawford L."/>
            <person name="Ralph J."/>
            <person name="Wanford J."/>
            <person name="Vartoukian S.R."/>
            <person name="Hijazib K."/>
            <person name="Wade W."/>
            <person name="Oggioni M.R."/>
        </authorList>
    </citation>
    <scope>NUCLEOTIDE SEQUENCE [LARGE SCALE GENOMIC DNA]</scope>
    <source>
        <strain evidence="1 2">WW2834</strain>
    </source>
</reference>
<evidence type="ECO:0000313" key="1">
    <source>
        <dbReference type="EMBL" id="PDP56085.1"/>
    </source>
</evidence>
<dbReference type="EMBL" id="NSLY01000103">
    <property type="protein sequence ID" value="PDP56085.1"/>
    <property type="molecule type" value="Genomic_DNA"/>
</dbReference>
<comment type="caution">
    <text evidence="1">The sequence shown here is derived from an EMBL/GenBank/DDBJ whole genome shotgun (WGS) entry which is preliminary data.</text>
</comment>
<evidence type="ECO:0000313" key="2">
    <source>
        <dbReference type="Proteomes" id="UP000219058"/>
    </source>
</evidence>
<dbReference type="Proteomes" id="UP000219058">
    <property type="component" value="Unassembled WGS sequence"/>
</dbReference>
<organism evidence="1 2">
    <name type="scientific">Prevotella intermedia</name>
    <dbReference type="NCBI Taxonomy" id="28131"/>
    <lineage>
        <taxon>Bacteria</taxon>
        <taxon>Pseudomonadati</taxon>
        <taxon>Bacteroidota</taxon>
        <taxon>Bacteroidia</taxon>
        <taxon>Bacteroidales</taxon>
        <taxon>Prevotellaceae</taxon>
        <taxon>Prevotella</taxon>
    </lineage>
</organism>
<protein>
    <recommendedName>
        <fullName evidence="3">Transposase</fullName>
    </recommendedName>
</protein>
<sequence length="140" mass="16716">MCQFHQLQIVRRLLTNNPHLPAGIELLALMRSMFSIGKEEFTSGFDKWCDEWKEFLDERTLLISGKTTYTHRRLRNARRSVKTHLKWLYTYEEYPELEIPNTTNLLEGFNSQLKRALRNHNGMKEVNKKKFIDGFLNIKK</sequence>
<accession>A0A2A6EB35</accession>